<evidence type="ECO:0000313" key="3">
    <source>
        <dbReference type="Proteomes" id="UP000005695"/>
    </source>
</evidence>
<keyword evidence="1" id="KW-1133">Transmembrane helix</keyword>
<feature type="transmembrane region" description="Helical" evidence="1">
    <location>
        <begin position="15"/>
        <end position="32"/>
    </location>
</feature>
<evidence type="ECO:0000313" key="2">
    <source>
        <dbReference type="EMBL" id="EAT16815.1"/>
    </source>
</evidence>
<evidence type="ECO:0000256" key="1">
    <source>
        <dbReference type="SAM" id="Phobius"/>
    </source>
</evidence>
<dbReference type="EMBL" id="AAEW02000003">
    <property type="protein sequence ID" value="EAT16815.1"/>
    <property type="molecule type" value="Genomic_DNA"/>
</dbReference>
<keyword evidence="1" id="KW-0472">Membrane</keyword>
<organism evidence="2 3">
    <name type="scientific">Desulfuromonas acetoxidans (strain DSM 684 / 11070)</name>
    <dbReference type="NCBI Taxonomy" id="281689"/>
    <lineage>
        <taxon>Bacteria</taxon>
        <taxon>Pseudomonadati</taxon>
        <taxon>Thermodesulfobacteriota</taxon>
        <taxon>Desulfuromonadia</taxon>
        <taxon>Desulfuromonadales</taxon>
        <taxon>Desulfuromonadaceae</taxon>
        <taxon>Desulfuromonas</taxon>
    </lineage>
</organism>
<comment type="caution">
    <text evidence="2">The sequence shown here is derived from an EMBL/GenBank/DDBJ whole genome shotgun (WGS) entry which is preliminary data.</text>
</comment>
<dbReference type="AlphaFoldDB" id="Q1K2R6"/>
<gene>
    <name evidence="2" type="ORF">Dace_2067</name>
</gene>
<name>Q1K2R6_DESA6</name>
<sequence length="183" mass="19672">MTSPRFLDRLPLRDALFFGFCAGAIILCKILFRWHLGISGHSMFFTLIGLMVARSCVSYRWSATMTGLLAGLMAMSLGLGKGGPLILTKFVVPALVIDGALLLFPLALWSVATCVVVALLAGSTKFFLSWTQGTFLGMDSTVVLQRAAIDGVGSLIFSFLAALCVPPLLRQLKARGVIQDSTR</sequence>
<dbReference type="Proteomes" id="UP000005695">
    <property type="component" value="Unassembled WGS sequence"/>
</dbReference>
<keyword evidence="1" id="KW-0812">Transmembrane</keyword>
<reference evidence="2" key="2">
    <citation type="submission" date="2006-05" db="EMBL/GenBank/DDBJ databases">
        <title>Sequencing of the draft genome and assembly of Desulfuromonas acetoxidans DSM 684.</title>
        <authorList>
            <consortium name="US DOE Joint Genome Institute (JGI-PGF)"/>
            <person name="Copeland A."/>
            <person name="Lucas S."/>
            <person name="Lapidus A."/>
            <person name="Barry K."/>
            <person name="Detter J.C."/>
            <person name="Glavina del Rio T."/>
            <person name="Hammon N."/>
            <person name="Israni S."/>
            <person name="Dalin E."/>
            <person name="Tice H."/>
            <person name="Bruce D."/>
            <person name="Pitluck S."/>
            <person name="Richardson P."/>
        </authorList>
    </citation>
    <scope>NUCLEOTIDE SEQUENCE [LARGE SCALE GENOMIC DNA]</scope>
    <source>
        <strain evidence="2">DSM 684</strain>
    </source>
</reference>
<protein>
    <submittedName>
        <fullName evidence="2">Uncharacterized protein</fullName>
    </submittedName>
</protein>
<dbReference type="RefSeq" id="WP_005998269.1">
    <property type="nucleotide sequence ID" value="NZ_AAEW02000003.1"/>
</dbReference>
<proteinExistence type="predicted"/>
<keyword evidence="3" id="KW-1185">Reference proteome</keyword>
<feature type="transmembrane region" description="Helical" evidence="1">
    <location>
        <begin position="99"/>
        <end position="123"/>
    </location>
</feature>
<dbReference type="OrthoDB" id="5387579at2"/>
<reference evidence="2" key="1">
    <citation type="submission" date="2006-05" db="EMBL/GenBank/DDBJ databases">
        <title>Annotation of the draft genome assembly of Desulfuromonas acetoxidans DSM 684.</title>
        <authorList>
            <consortium name="US DOE Joint Genome Institute (JGI-ORNL)"/>
            <person name="Larimer F."/>
            <person name="Land M."/>
            <person name="Hauser L."/>
        </authorList>
    </citation>
    <scope>NUCLEOTIDE SEQUENCE [LARGE SCALE GENOMIC DNA]</scope>
    <source>
        <strain evidence="2">DSM 684</strain>
    </source>
</reference>
<accession>Q1K2R6</accession>
<feature type="transmembrane region" description="Helical" evidence="1">
    <location>
        <begin position="143"/>
        <end position="165"/>
    </location>
</feature>
<feature type="transmembrane region" description="Helical" evidence="1">
    <location>
        <begin position="68"/>
        <end position="87"/>
    </location>
</feature>